<sequence>MQRMTLPNGLTVTHVNTGETALLYRDIFAERCYMQHGIRLTPGDTVFDVGANIGMSALFFHTECPGLVFHAFEPAPVPFSALTANIGTHGIRATATQCALSDHSGTARMTYYRESTVMSGFHADPAADAALTRGFLMRSGFEEEDVDDMLEGRHEAAEIECEVRTLSQVIAERGITAIDLLKVDVEKSELQVLRGLDEPDWPKVKQVVAEVHDLAGALKDFTSLLESHGFTVTLAQDELLRGTEIHEAFAVRKDT</sequence>
<dbReference type="EMBL" id="VCLA01000090">
    <property type="protein sequence ID" value="MQT00762.1"/>
    <property type="molecule type" value="Genomic_DNA"/>
</dbReference>
<proteinExistence type="predicted"/>
<reference evidence="2 3" key="1">
    <citation type="submission" date="2019-05" db="EMBL/GenBank/DDBJ databases">
        <title>Comparative genomics and metabolomics analyses of clavulanic acid producing Streptomyces species provides insight into specialized metabolism and evolution of beta-lactam biosynthetic gene clusters.</title>
        <authorList>
            <person name="Moore M.A."/>
            <person name="Cruz-Morales P."/>
            <person name="Barona Gomez F."/>
            <person name="Kapil T."/>
        </authorList>
    </citation>
    <scope>NUCLEOTIDE SEQUENCE [LARGE SCALE GENOMIC DNA]</scope>
    <source>
        <strain evidence="2 3">NRRL 5741</strain>
    </source>
</reference>
<evidence type="ECO:0000313" key="3">
    <source>
        <dbReference type="Proteomes" id="UP000419138"/>
    </source>
</evidence>
<dbReference type="Pfam" id="PF05050">
    <property type="entry name" value="Methyltransf_21"/>
    <property type="match status" value="1"/>
</dbReference>
<gene>
    <name evidence="2" type="ORF">FF041_11170</name>
</gene>
<protein>
    <submittedName>
        <fullName evidence="2">FkbM family methyltransferase</fullName>
    </submittedName>
</protein>
<dbReference type="InterPro" id="IPR029063">
    <property type="entry name" value="SAM-dependent_MTases_sf"/>
</dbReference>
<evidence type="ECO:0000259" key="1">
    <source>
        <dbReference type="Pfam" id="PF05050"/>
    </source>
</evidence>
<name>A0A646KEP5_STRJU</name>
<feature type="domain" description="Methyltransferase FkbM" evidence="1">
    <location>
        <begin position="48"/>
        <end position="230"/>
    </location>
</feature>
<accession>A0A646KEP5</accession>
<keyword evidence="3" id="KW-1185">Reference proteome</keyword>
<dbReference type="GO" id="GO:0032259">
    <property type="term" value="P:methylation"/>
    <property type="evidence" value="ECO:0007669"/>
    <property type="project" value="UniProtKB-KW"/>
</dbReference>
<comment type="caution">
    <text evidence="2">The sequence shown here is derived from an EMBL/GenBank/DDBJ whole genome shotgun (WGS) entry which is preliminary data.</text>
</comment>
<dbReference type="Proteomes" id="UP000419138">
    <property type="component" value="Unassembled WGS sequence"/>
</dbReference>
<dbReference type="SUPFAM" id="SSF53335">
    <property type="entry name" value="S-adenosyl-L-methionine-dependent methyltransferases"/>
    <property type="match status" value="1"/>
</dbReference>
<keyword evidence="2" id="KW-0489">Methyltransferase</keyword>
<evidence type="ECO:0000313" key="2">
    <source>
        <dbReference type="EMBL" id="MQT00762.1"/>
    </source>
</evidence>
<dbReference type="PANTHER" id="PTHR34203:SF13">
    <property type="entry name" value="EXPRESSED PROTEIN"/>
    <property type="match status" value="1"/>
</dbReference>
<dbReference type="NCBIfam" id="TIGR01444">
    <property type="entry name" value="fkbM_fam"/>
    <property type="match status" value="1"/>
</dbReference>
<dbReference type="GO" id="GO:0008168">
    <property type="term" value="F:methyltransferase activity"/>
    <property type="evidence" value="ECO:0007669"/>
    <property type="project" value="UniProtKB-KW"/>
</dbReference>
<dbReference type="Gene3D" id="3.40.50.150">
    <property type="entry name" value="Vaccinia Virus protein VP39"/>
    <property type="match status" value="1"/>
</dbReference>
<keyword evidence="2" id="KW-0808">Transferase</keyword>
<dbReference type="InterPro" id="IPR006342">
    <property type="entry name" value="FkbM_mtfrase"/>
</dbReference>
<dbReference type="PANTHER" id="PTHR34203">
    <property type="entry name" value="METHYLTRANSFERASE, FKBM FAMILY PROTEIN"/>
    <property type="match status" value="1"/>
</dbReference>
<dbReference type="InterPro" id="IPR052514">
    <property type="entry name" value="SAM-dependent_MTase"/>
</dbReference>
<organism evidence="2 3">
    <name type="scientific">Streptomyces jumonjinensis</name>
    <dbReference type="NCBI Taxonomy" id="1945"/>
    <lineage>
        <taxon>Bacteria</taxon>
        <taxon>Bacillati</taxon>
        <taxon>Actinomycetota</taxon>
        <taxon>Actinomycetes</taxon>
        <taxon>Kitasatosporales</taxon>
        <taxon>Streptomycetaceae</taxon>
        <taxon>Streptomyces</taxon>
    </lineage>
</organism>
<dbReference type="OrthoDB" id="424472at2"/>
<dbReference type="AlphaFoldDB" id="A0A646KEP5"/>